<feature type="region of interest" description="Disordered" evidence="1">
    <location>
        <begin position="44"/>
        <end position="65"/>
    </location>
</feature>
<organism evidence="2 3">
    <name type="scientific">Gluconobacter albidus</name>
    <dbReference type="NCBI Taxonomy" id="318683"/>
    <lineage>
        <taxon>Bacteria</taxon>
        <taxon>Pseudomonadati</taxon>
        <taxon>Pseudomonadota</taxon>
        <taxon>Alphaproteobacteria</taxon>
        <taxon>Acetobacterales</taxon>
        <taxon>Acetobacteraceae</taxon>
        <taxon>Gluconobacter</taxon>
    </lineage>
</organism>
<comment type="caution">
    <text evidence="2">The sequence shown here is derived from an EMBL/GenBank/DDBJ whole genome shotgun (WGS) entry which is preliminary data.</text>
</comment>
<reference evidence="2 3" key="1">
    <citation type="submission" date="2015-06" db="EMBL/GenBank/DDBJ databases">
        <title>Improved classification and identification of acetic acid bacteria using matrix-assisted laser desorption/ionization time-of-flight mass spectrometry; Gluconobacter nephelii and Gluconobacter uchimurae are later heterotypic synonyms of Gluconobacter japonicus and Gluconobacter oxydans, respectively.</title>
        <authorList>
            <person name="Li L."/>
            <person name="Cleenwerck I."/>
            <person name="De Vuyst L."/>
            <person name="Vandamme P."/>
        </authorList>
    </citation>
    <scope>NUCLEOTIDE SEQUENCE [LARGE SCALE GENOMIC DNA]</scope>
    <source>
        <strain evidence="2 3">LMG 1768</strain>
    </source>
</reference>
<evidence type="ECO:0000256" key="1">
    <source>
        <dbReference type="SAM" id="MobiDB-lite"/>
    </source>
</evidence>
<evidence type="ECO:0000313" key="3">
    <source>
        <dbReference type="Proteomes" id="UP000075636"/>
    </source>
</evidence>
<dbReference type="EMBL" id="LHZR01000086">
    <property type="protein sequence ID" value="KXV50073.1"/>
    <property type="molecule type" value="Genomic_DNA"/>
</dbReference>
<dbReference type="PATRIC" id="fig|318683.6.peg.2154"/>
<gene>
    <name evidence="2" type="ORF">AD945_02830</name>
</gene>
<evidence type="ECO:0000313" key="2">
    <source>
        <dbReference type="EMBL" id="KXV50073.1"/>
    </source>
</evidence>
<proteinExistence type="predicted"/>
<dbReference type="AlphaFoldDB" id="A0A149TM92"/>
<accession>A0A149TM92</accession>
<protein>
    <submittedName>
        <fullName evidence="2">Uncharacterized protein</fullName>
    </submittedName>
</protein>
<dbReference type="Proteomes" id="UP000075636">
    <property type="component" value="Unassembled WGS sequence"/>
</dbReference>
<name>A0A149TM92_9PROT</name>
<sequence>MPMRAPKEKLRITVVSPEAPLAGMSANDVALLLARLIGRQIAREQAARAAAARPPPPSSQRDNSC</sequence>